<feature type="region of interest" description="Disordered" evidence="1">
    <location>
        <begin position="1"/>
        <end position="26"/>
    </location>
</feature>
<feature type="compositionally biased region" description="Low complexity" evidence="1">
    <location>
        <begin position="13"/>
        <end position="26"/>
    </location>
</feature>
<keyword evidence="2" id="KW-0812">Transmembrane</keyword>
<reference evidence="3" key="1">
    <citation type="submission" date="2012-03" db="EMBL/GenBank/DDBJ databases">
        <title>De novo sequencing, assembly and analysis of the genome of the laboratory strain Saccharomyces cerevisiae CEN.PK113-7D, a model for modern industrial biotechnology.</title>
        <authorList>
            <person name="Nijkamp J.F."/>
            <person name="van den Broek M.A."/>
            <person name="Datema E."/>
            <person name="de Kok S."/>
            <person name="Bosman L."/>
            <person name="Luttink M.A."/>
            <person name="Daran-Lapujade P."/>
            <person name="Vongsangnak W."/>
            <person name="Nielsen J."/>
            <person name="Heijne W.H.M."/>
            <person name="Klaassen P."/>
            <person name="Platt D."/>
            <person name="Paddon C.J."/>
            <person name="Koetter P."/>
            <person name="van Ham R.C."/>
            <person name="Reinders M.J.T."/>
            <person name="Pronk J.T."/>
            <person name="de Ridder D."/>
            <person name="Daran J.-M."/>
        </authorList>
    </citation>
    <scope>NUCLEOTIDE SEQUENCE</scope>
    <source>
        <strain evidence="3">CEN.PK113-7D</strain>
    </source>
</reference>
<accession>N1P400</accession>
<sequence>MSTIYRESDSLESEPSPTPTTIPIQINMEEEKKDAFVKNIDEDVNNLTATTDEEDRDPESQKFDRHSIQEEGLVWKGDPTYLPNSPYPEVRSAVSIEDDPTIRLNHWRTWFLTTVFVVVFAGVNQFFFPEISIARDQLPCCTSCLLPNW</sequence>
<name>N1P400_YEASC</name>
<feature type="transmembrane region" description="Helical" evidence="2">
    <location>
        <begin position="110"/>
        <end position="128"/>
    </location>
</feature>
<dbReference type="Proteomes" id="UP000013192">
    <property type="component" value="Chromosome X"/>
</dbReference>
<evidence type="ECO:0000256" key="2">
    <source>
        <dbReference type="SAM" id="Phobius"/>
    </source>
</evidence>
<evidence type="ECO:0000256" key="1">
    <source>
        <dbReference type="SAM" id="MobiDB-lite"/>
    </source>
</evidence>
<dbReference type="HOGENOM" id="CLU_1751130_0_0_1"/>
<keyword evidence="2" id="KW-1133">Transmembrane helix</keyword>
<feature type="region of interest" description="Disordered" evidence="1">
    <location>
        <begin position="43"/>
        <end position="64"/>
    </location>
</feature>
<dbReference type="AlphaFoldDB" id="N1P400"/>
<keyword evidence="2" id="KW-0472">Membrane</keyword>
<protein>
    <submittedName>
        <fullName evidence="3">Opt1p</fullName>
    </submittedName>
</protein>
<organism evidence="3">
    <name type="scientific">Saccharomyces cerevisiae (strain CEN.PK113-7D)</name>
    <name type="common">Baker's yeast</name>
    <dbReference type="NCBI Taxonomy" id="889517"/>
    <lineage>
        <taxon>Eukaryota</taxon>
        <taxon>Fungi</taxon>
        <taxon>Dikarya</taxon>
        <taxon>Ascomycota</taxon>
        <taxon>Saccharomycotina</taxon>
        <taxon>Saccharomycetes</taxon>
        <taxon>Saccharomycetales</taxon>
        <taxon>Saccharomycetaceae</taxon>
        <taxon>Saccharomyces</taxon>
    </lineage>
</organism>
<proteinExistence type="predicted"/>
<evidence type="ECO:0000313" key="3">
    <source>
        <dbReference type="EMBL" id="EIW09732.1"/>
    </source>
</evidence>
<gene>
    <name evidence="3" type="ORF">CENPK1137D_1502</name>
</gene>
<dbReference type="EMBL" id="CM001531">
    <property type="protein sequence ID" value="EIW09732.1"/>
    <property type="molecule type" value="Genomic_DNA"/>
</dbReference>